<sequence>MHRAHERLAARDELGRVLTPARPFGPIATEDVAGIGRSTVDQLFDRNNRIYSQAVSDLFPAYIIGRKGAGKTAFLISSDTDREVWRAAIDTEKVYHEMLNVLNAYRGDGLFVGQRAEIWTALFDHVAMFHAWRFFDGHDPEGKLNVLGTYLGRAADPAADASQVAERFLRQVRERVHERPGTGPTEILEGMGQDKARFADARAAMRDLLTDRGQPLVIVMDNLEELHLRLRELTPVLAGLFRAVGGIMARSPSDRPYGVQICLPSELFDQIHRIAAAADKDMQGGYLKIYWSARELLRLAGTRLHLFLRTRHPDEYDRLARAADRVDEPEPDIALLRAALPTNFRSGLGIPEDPVAYLLRHTQLLPRHLIHILNSVFSRHDRGSTPWQVTPAAILAGTRHAEHLLVTSILAAYQASYPLAGEALRRLTGRLDICFPACELHKVYNRQGIRKVSGMDFDEFLSMLFSLGVLGIRFGQTGRYNKAHFQYTFDYELGAQEEHDHLCVHPLFTRYLLERSLPQLRKAQAHATYPYGCDPQGEDYRTAFGYTVPPPRN</sequence>
<gene>
    <name evidence="1" type="ORF">GCM10010171_47790</name>
</gene>
<name>A0A918LH69_9PSEU</name>
<organism evidence="1 2">
    <name type="scientific">Actinokineospora fastidiosa</name>
    <dbReference type="NCBI Taxonomy" id="1816"/>
    <lineage>
        <taxon>Bacteria</taxon>
        <taxon>Bacillati</taxon>
        <taxon>Actinomycetota</taxon>
        <taxon>Actinomycetes</taxon>
        <taxon>Pseudonocardiales</taxon>
        <taxon>Pseudonocardiaceae</taxon>
        <taxon>Actinokineospora</taxon>
    </lineage>
</organism>
<dbReference type="RefSeq" id="WP_189212797.1">
    <property type="nucleotide sequence ID" value="NZ_BMRB01000004.1"/>
</dbReference>
<dbReference type="InterPro" id="IPR059206">
    <property type="entry name" value="Sll1717-like"/>
</dbReference>
<protein>
    <submittedName>
        <fullName evidence="1">Uncharacterized protein</fullName>
    </submittedName>
</protein>
<reference evidence="1" key="2">
    <citation type="submission" date="2020-09" db="EMBL/GenBank/DDBJ databases">
        <authorList>
            <person name="Sun Q."/>
            <person name="Ohkuma M."/>
        </authorList>
    </citation>
    <scope>NUCLEOTIDE SEQUENCE</scope>
    <source>
        <strain evidence="1">JCM 3276</strain>
    </source>
</reference>
<keyword evidence="2" id="KW-1185">Reference proteome</keyword>
<dbReference type="AlphaFoldDB" id="A0A918LH69"/>
<evidence type="ECO:0000313" key="2">
    <source>
        <dbReference type="Proteomes" id="UP000660680"/>
    </source>
</evidence>
<proteinExistence type="predicted"/>
<comment type="caution">
    <text evidence="1">The sequence shown here is derived from an EMBL/GenBank/DDBJ whole genome shotgun (WGS) entry which is preliminary data.</text>
</comment>
<dbReference type="NCBIfam" id="NF047389">
    <property type="entry name" value="ATPase_Sll1717"/>
    <property type="match status" value="1"/>
</dbReference>
<dbReference type="EMBL" id="BMRB01000004">
    <property type="protein sequence ID" value="GGS47021.1"/>
    <property type="molecule type" value="Genomic_DNA"/>
</dbReference>
<evidence type="ECO:0000313" key="1">
    <source>
        <dbReference type="EMBL" id="GGS47021.1"/>
    </source>
</evidence>
<accession>A0A918LH69</accession>
<dbReference type="Proteomes" id="UP000660680">
    <property type="component" value="Unassembled WGS sequence"/>
</dbReference>
<reference evidence="1" key="1">
    <citation type="journal article" date="2014" name="Int. J. Syst. Evol. Microbiol.">
        <title>Complete genome sequence of Corynebacterium casei LMG S-19264T (=DSM 44701T), isolated from a smear-ripened cheese.</title>
        <authorList>
            <consortium name="US DOE Joint Genome Institute (JGI-PGF)"/>
            <person name="Walter F."/>
            <person name="Albersmeier A."/>
            <person name="Kalinowski J."/>
            <person name="Ruckert C."/>
        </authorList>
    </citation>
    <scope>NUCLEOTIDE SEQUENCE</scope>
    <source>
        <strain evidence="1">JCM 3276</strain>
    </source>
</reference>